<organism evidence="2 3">
    <name type="scientific">Sphingomonas jatrophae</name>
    <dbReference type="NCBI Taxonomy" id="1166337"/>
    <lineage>
        <taxon>Bacteria</taxon>
        <taxon>Pseudomonadati</taxon>
        <taxon>Pseudomonadota</taxon>
        <taxon>Alphaproteobacteria</taxon>
        <taxon>Sphingomonadales</taxon>
        <taxon>Sphingomonadaceae</taxon>
        <taxon>Sphingomonas</taxon>
    </lineage>
</organism>
<dbReference type="SUPFAM" id="SSF53756">
    <property type="entry name" value="UDP-Glycosyltransferase/glycogen phosphorylase"/>
    <property type="match status" value="1"/>
</dbReference>
<proteinExistence type="predicted"/>
<evidence type="ECO:0000259" key="1">
    <source>
        <dbReference type="Pfam" id="PF04101"/>
    </source>
</evidence>
<dbReference type="GO" id="GO:0016758">
    <property type="term" value="F:hexosyltransferase activity"/>
    <property type="evidence" value="ECO:0007669"/>
    <property type="project" value="InterPro"/>
</dbReference>
<keyword evidence="3" id="KW-1185">Reference proteome</keyword>
<dbReference type="Gene3D" id="3.40.50.2000">
    <property type="entry name" value="Glycogen Phosphorylase B"/>
    <property type="match status" value="1"/>
</dbReference>
<keyword evidence="2" id="KW-0808">Transferase</keyword>
<dbReference type="Proteomes" id="UP000198824">
    <property type="component" value="Unassembled WGS sequence"/>
</dbReference>
<name>A0A1I6M5T4_9SPHN</name>
<dbReference type="AlphaFoldDB" id="A0A1I6M5T4"/>
<reference evidence="2 3" key="1">
    <citation type="submission" date="2016-10" db="EMBL/GenBank/DDBJ databases">
        <authorList>
            <person name="de Groot N.N."/>
        </authorList>
    </citation>
    <scope>NUCLEOTIDE SEQUENCE [LARGE SCALE GENOMIC DNA]</scope>
    <source>
        <strain evidence="2 3">S5-249</strain>
    </source>
</reference>
<evidence type="ECO:0000313" key="2">
    <source>
        <dbReference type="EMBL" id="SFS10978.1"/>
    </source>
</evidence>
<feature type="domain" description="Glycosyl transferase family 28 C-terminal" evidence="1">
    <location>
        <begin position="1"/>
        <end position="109"/>
    </location>
</feature>
<dbReference type="STRING" id="1166337.SAMN05192580_3501"/>
<dbReference type="OrthoDB" id="7186565at2"/>
<evidence type="ECO:0000313" key="3">
    <source>
        <dbReference type="Proteomes" id="UP000198824"/>
    </source>
</evidence>
<sequence length="164" mass="18597">MILLTVGTQLPFDRFVRIVDRLAPQLDEPVFAQIGHGRYRPENMAWQAFIGPIEFERLIGECSYIVSHAGIGTMVMAQKHRKPMILFPRRAELEEHRNDHQLATVRALDGRPGIRIAYDEAGLASLIADPQPDPPAVDRLPERDRLRHAIADLLVAEQHRRIGS</sequence>
<accession>A0A1I6M5T4</accession>
<protein>
    <submittedName>
        <fullName evidence="2">Glycosyltransferase family 28 C-terminal domain-containing protein</fullName>
    </submittedName>
</protein>
<dbReference type="Pfam" id="PF04101">
    <property type="entry name" value="Glyco_tran_28_C"/>
    <property type="match status" value="1"/>
</dbReference>
<gene>
    <name evidence="2" type="ORF">SAMN05192580_3501</name>
</gene>
<dbReference type="EMBL" id="FOZG01000003">
    <property type="protein sequence ID" value="SFS10978.1"/>
    <property type="molecule type" value="Genomic_DNA"/>
</dbReference>
<dbReference type="RefSeq" id="WP_093316486.1">
    <property type="nucleotide sequence ID" value="NZ_FOZG01000003.1"/>
</dbReference>
<dbReference type="InterPro" id="IPR007235">
    <property type="entry name" value="Glyco_trans_28_C"/>
</dbReference>